<feature type="region of interest" description="Disordered" evidence="1">
    <location>
        <begin position="35"/>
        <end position="57"/>
    </location>
</feature>
<name>A0A7C9CRB1_OPUST</name>
<dbReference type="PANTHER" id="PTHR37449:SF1">
    <property type="entry name" value="OS02G0159950 PROTEIN"/>
    <property type="match status" value="1"/>
</dbReference>
<evidence type="ECO:0000256" key="1">
    <source>
        <dbReference type="SAM" id="MobiDB-lite"/>
    </source>
</evidence>
<evidence type="ECO:0000313" key="2">
    <source>
        <dbReference type="EMBL" id="MBA4623826.1"/>
    </source>
</evidence>
<feature type="compositionally biased region" description="Polar residues" evidence="1">
    <location>
        <begin position="37"/>
        <end position="46"/>
    </location>
</feature>
<dbReference type="PANTHER" id="PTHR37449">
    <property type="match status" value="1"/>
</dbReference>
<reference evidence="2" key="2">
    <citation type="submission" date="2020-07" db="EMBL/GenBank/DDBJ databases">
        <authorList>
            <person name="Vera ALvarez R."/>
            <person name="Arias-Moreno D.M."/>
            <person name="Jimenez-Jacinto V."/>
            <person name="Jimenez-Bremont J.F."/>
            <person name="Swaminathan K."/>
            <person name="Moose S.P."/>
            <person name="Guerrero-Gonzalez M.L."/>
            <person name="Marino-Ramirez L."/>
            <person name="Landsman D."/>
            <person name="Rodriguez-Kessler M."/>
            <person name="Delgado-Sanchez P."/>
        </authorList>
    </citation>
    <scope>NUCLEOTIDE SEQUENCE</scope>
    <source>
        <tissue evidence="2">Cladode</tissue>
    </source>
</reference>
<sequence length="177" mass="18274">MPVPLCLPTASISSMNTKHGAFALALLNRSRTLEAPTPTNISMNSEPESEKKGTPASPAMALANRVFPVPGGPTRRTPFGIRAPTAANFSGVFRNSTISWKSCLASSTPATSSNVTPVFGSIWNLALLLPRPKGKLGPPPGVAGPPALNSKVPSKIKGKAKLLNNPRIASPTLTSGG</sequence>
<reference evidence="2" key="1">
    <citation type="journal article" date="2013" name="J. Plant Res.">
        <title>Effect of fungi and light on seed germination of three Opuntia species from semiarid lands of central Mexico.</title>
        <authorList>
            <person name="Delgado-Sanchez P."/>
            <person name="Jimenez-Bremont J.F."/>
            <person name="Guerrero-Gonzalez Mde L."/>
            <person name="Flores J."/>
        </authorList>
    </citation>
    <scope>NUCLEOTIDE SEQUENCE</scope>
    <source>
        <tissue evidence="2">Cladode</tissue>
    </source>
</reference>
<accession>A0A7C9CRB1</accession>
<protein>
    <submittedName>
        <fullName evidence="2">Uncharacterized protein</fullName>
    </submittedName>
</protein>
<proteinExistence type="predicted"/>
<dbReference type="EMBL" id="GISG01045258">
    <property type="protein sequence ID" value="MBA4623826.1"/>
    <property type="molecule type" value="Transcribed_RNA"/>
</dbReference>
<organism evidence="2">
    <name type="scientific">Opuntia streptacantha</name>
    <name type="common">Prickly pear cactus</name>
    <name type="synonym">Opuntia cardona</name>
    <dbReference type="NCBI Taxonomy" id="393608"/>
    <lineage>
        <taxon>Eukaryota</taxon>
        <taxon>Viridiplantae</taxon>
        <taxon>Streptophyta</taxon>
        <taxon>Embryophyta</taxon>
        <taxon>Tracheophyta</taxon>
        <taxon>Spermatophyta</taxon>
        <taxon>Magnoliopsida</taxon>
        <taxon>eudicotyledons</taxon>
        <taxon>Gunneridae</taxon>
        <taxon>Pentapetalae</taxon>
        <taxon>Caryophyllales</taxon>
        <taxon>Cactineae</taxon>
        <taxon>Cactaceae</taxon>
        <taxon>Opuntioideae</taxon>
        <taxon>Opuntia</taxon>
    </lineage>
</organism>
<dbReference type="AlphaFoldDB" id="A0A7C9CRB1"/>